<comment type="caution">
    <text evidence="1">The sequence shown here is derived from an EMBL/GenBank/DDBJ whole genome shotgun (WGS) entry which is preliminary data.</text>
</comment>
<sequence length="122" mass="14451">MALMSLKFQYFLYFYFKLKNMKILLFPLLLISITLTAQKKERKLILPKADTTRINKLNDPKEIQEKTGTDRKEQYKMLTVMPKDTAAYMALKEPKKDYSKYRILNPDIPEKITDTKKAQPNK</sequence>
<accession>A0A3D9DKR3</accession>
<evidence type="ECO:0000313" key="1">
    <source>
        <dbReference type="EMBL" id="REC78588.1"/>
    </source>
</evidence>
<organism evidence="1 2">
    <name type="scientific">Chryseobacterium elymi</name>
    <dbReference type="NCBI Taxonomy" id="395936"/>
    <lineage>
        <taxon>Bacteria</taxon>
        <taxon>Pseudomonadati</taxon>
        <taxon>Bacteroidota</taxon>
        <taxon>Flavobacteriia</taxon>
        <taxon>Flavobacteriales</taxon>
        <taxon>Weeksellaceae</taxon>
        <taxon>Chryseobacterium group</taxon>
        <taxon>Chryseobacterium</taxon>
    </lineage>
</organism>
<keyword evidence="2" id="KW-1185">Reference proteome</keyword>
<reference evidence="1 2" key="1">
    <citation type="journal article" date="2010" name="Syst. Appl. Microbiol.">
        <title>Four new species of Chryseobacterium from the rhizosphere of coastal sand dune plants, Chryseobacterium elymi sp. nov., Chryseobacterium hagamense sp. nov., Chryseobacterium lathyri sp. nov. and Chryseobacterium rhizosphaerae sp. nov.</title>
        <authorList>
            <person name="Cho S.H."/>
            <person name="Lee K.S."/>
            <person name="Shin D.S."/>
            <person name="Han J.H."/>
            <person name="Park K.S."/>
            <person name="Lee C.H."/>
            <person name="Park K.H."/>
            <person name="Kim S.B."/>
        </authorList>
    </citation>
    <scope>NUCLEOTIDE SEQUENCE [LARGE SCALE GENOMIC DNA]</scope>
    <source>
        <strain evidence="1 2">KCTC 22547</strain>
    </source>
</reference>
<dbReference type="AlphaFoldDB" id="A0A3D9DKR3"/>
<dbReference type="Proteomes" id="UP000257030">
    <property type="component" value="Unassembled WGS sequence"/>
</dbReference>
<protein>
    <submittedName>
        <fullName evidence="1">Uncharacterized protein</fullName>
    </submittedName>
</protein>
<dbReference type="EMBL" id="QNUH01000006">
    <property type="protein sequence ID" value="REC78588.1"/>
    <property type="molecule type" value="Genomic_DNA"/>
</dbReference>
<name>A0A3D9DKR3_9FLAO</name>
<gene>
    <name evidence="1" type="ORF">DRF60_09060</name>
</gene>
<evidence type="ECO:0000313" key="2">
    <source>
        <dbReference type="Proteomes" id="UP000257030"/>
    </source>
</evidence>
<proteinExistence type="predicted"/>